<feature type="region of interest" description="Disordered" evidence="1">
    <location>
        <begin position="22"/>
        <end position="60"/>
    </location>
</feature>
<evidence type="ECO:0000313" key="3">
    <source>
        <dbReference type="Proteomes" id="UP001189122"/>
    </source>
</evidence>
<sequence>MPFNPCWAGLGRRLVGCAWPGGHSGLTQKKGASSHTGRAAQLAAARPEPISLGGPSGPRQ</sequence>
<gene>
    <name evidence="2" type="ORF">SI7747_13015894</name>
</gene>
<dbReference type="EMBL" id="LR743600">
    <property type="protein sequence ID" value="CAA2630248.1"/>
    <property type="molecule type" value="Genomic_DNA"/>
</dbReference>
<name>A0A7I8JHU5_SPIIN</name>
<dbReference type="AlphaFoldDB" id="A0A7I8JHU5"/>
<accession>A0A7I8JHU5</accession>
<dbReference type="Proteomes" id="UP001189122">
    <property type="component" value="Unassembled WGS sequence"/>
</dbReference>
<evidence type="ECO:0000256" key="1">
    <source>
        <dbReference type="SAM" id="MobiDB-lite"/>
    </source>
</evidence>
<evidence type="ECO:0000313" key="2">
    <source>
        <dbReference type="EMBL" id="CAA2630248.1"/>
    </source>
</evidence>
<protein>
    <submittedName>
        <fullName evidence="2">Uncharacterized protein</fullName>
    </submittedName>
</protein>
<feature type="compositionally biased region" description="Polar residues" evidence="1">
    <location>
        <begin position="25"/>
        <end position="36"/>
    </location>
</feature>
<proteinExistence type="predicted"/>
<keyword evidence="3" id="KW-1185">Reference proteome</keyword>
<dbReference type="EMBL" id="CACRZD030000013">
    <property type="protein sequence ID" value="CAA6669491.1"/>
    <property type="molecule type" value="Genomic_DNA"/>
</dbReference>
<organism evidence="2">
    <name type="scientific">Spirodela intermedia</name>
    <name type="common">Intermediate duckweed</name>
    <dbReference type="NCBI Taxonomy" id="51605"/>
    <lineage>
        <taxon>Eukaryota</taxon>
        <taxon>Viridiplantae</taxon>
        <taxon>Streptophyta</taxon>
        <taxon>Embryophyta</taxon>
        <taxon>Tracheophyta</taxon>
        <taxon>Spermatophyta</taxon>
        <taxon>Magnoliopsida</taxon>
        <taxon>Liliopsida</taxon>
        <taxon>Araceae</taxon>
        <taxon>Lemnoideae</taxon>
        <taxon>Spirodela</taxon>
    </lineage>
</organism>
<reference evidence="2 3" key="1">
    <citation type="submission" date="2019-12" db="EMBL/GenBank/DDBJ databases">
        <authorList>
            <person name="Scholz U."/>
            <person name="Mascher M."/>
            <person name="Fiebig A."/>
        </authorList>
    </citation>
    <scope>NUCLEOTIDE SEQUENCE</scope>
</reference>